<organism evidence="1 2">
    <name type="scientific">Dioscorea alata</name>
    <name type="common">Purple yam</name>
    <dbReference type="NCBI Taxonomy" id="55571"/>
    <lineage>
        <taxon>Eukaryota</taxon>
        <taxon>Viridiplantae</taxon>
        <taxon>Streptophyta</taxon>
        <taxon>Embryophyta</taxon>
        <taxon>Tracheophyta</taxon>
        <taxon>Spermatophyta</taxon>
        <taxon>Magnoliopsida</taxon>
        <taxon>Liliopsida</taxon>
        <taxon>Dioscoreales</taxon>
        <taxon>Dioscoreaceae</taxon>
        <taxon>Dioscorea</taxon>
    </lineage>
</organism>
<evidence type="ECO:0000313" key="1">
    <source>
        <dbReference type="EMBL" id="KAH7660752.1"/>
    </source>
</evidence>
<evidence type="ECO:0000313" key="2">
    <source>
        <dbReference type="Proteomes" id="UP000827976"/>
    </source>
</evidence>
<reference evidence="2" key="1">
    <citation type="journal article" date="2022" name="Nat. Commun.">
        <title>Chromosome evolution and the genetic basis of agronomically important traits in greater yam.</title>
        <authorList>
            <person name="Bredeson J.V."/>
            <person name="Lyons J.B."/>
            <person name="Oniyinde I.O."/>
            <person name="Okereke N.R."/>
            <person name="Kolade O."/>
            <person name="Nnabue I."/>
            <person name="Nwadili C.O."/>
            <person name="Hribova E."/>
            <person name="Parker M."/>
            <person name="Nwogha J."/>
            <person name="Shu S."/>
            <person name="Carlson J."/>
            <person name="Kariba R."/>
            <person name="Muthemba S."/>
            <person name="Knop K."/>
            <person name="Barton G.J."/>
            <person name="Sherwood A.V."/>
            <person name="Lopez-Montes A."/>
            <person name="Asiedu R."/>
            <person name="Jamnadass R."/>
            <person name="Muchugi A."/>
            <person name="Goodstein D."/>
            <person name="Egesi C.N."/>
            <person name="Featherston J."/>
            <person name="Asfaw A."/>
            <person name="Simpson G.G."/>
            <person name="Dolezel J."/>
            <person name="Hendre P.S."/>
            <person name="Van Deynze A."/>
            <person name="Kumar P.L."/>
            <person name="Obidiegwu J.E."/>
            <person name="Bhattacharjee R."/>
            <person name="Rokhsar D.S."/>
        </authorList>
    </citation>
    <scope>NUCLEOTIDE SEQUENCE [LARGE SCALE GENOMIC DNA]</scope>
    <source>
        <strain evidence="2">cv. TDa95/00328</strain>
    </source>
</reference>
<name>A0ACB7UJR7_DIOAL</name>
<protein>
    <submittedName>
        <fullName evidence="1">Cytochrome P450 E-class group I protein</fullName>
    </submittedName>
</protein>
<dbReference type="EMBL" id="CM037025">
    <property type="protein sequence ID" value="KAH7660752.1"/>
    <property type="molecule type" value="Genomic_DNA"/>
</dbReference>
<dbReference type="Proteomes" id="UP000827976">
    <property type="component" value="Chromosome 15"/>
</dbReference>
<sequence>MSTLVFYGATIALGIIIVWRLFHRVKKEEADHQRRQRAPPSIPWSLPVLGHLHLMRHPVHQRLAGYASSYGPILSLRFGSRPVLIVSSAALAEECLVAKDTAFANRPRLTASEVFGYDYTAVDSASYGPHWRSLRRIMAHEVLSQARVSSFAGVREDGVKGFLGKLCRDSGRVTLRVYLSELTFSLMVRIVMGKRYVNGGGEEGREFRRIVEEVFLLSGKLCMDDFLPWWVARLLGGGLKERIVKLGKEMDELLQNLVDERRRRRKEMEETAVIDVLLRLQEKDPGFYSDVIIKGILLTLVSAGTDTVTGTLEWAMALLLNHPKVLNKARDEIAMQVGNERLLTDTDLPELNYLHNIIKETLRLFPAAPVLLPHESAENCTISGFDVPSGTLLLVNAYAIHRDPELWKDPLKFDPERFDCKVGDQGKDFKYIPFGSGRRGCPGEGFSKRMMMLTLGSLIQCFEWERIGEELVDLDEGEGLAMPKAIPLEAICKPWPHMLHLLSQP</sequence>
<gene>
    <name evidence="1" type="ORF">IHE45_15G013900</name>
</gene>
<accession>A0ACB7UJR7</accession>
<comment type="caution">
    <text evidence="1">The sequence shown here is derived from an EMBL/GenBank/DDBJ whole genome shotgun (WGS) entry which is preliminary data.</text>
</comment>
<keyword evidence="2" id="KW-1185">Reference proteome</keyword>
<proteinExistence type="predicted"/>